<organism evidence="2 3">
    <name type="scientific">Lysobacter brunescens</name>
    <dbReference type="NCBI Taxonomy" id="262323"/>
    <lineage>
        <taxon>Bacteria</taxon>
        <taxon>Pseudomonadati</taxon>
        <taxon>Pseudomonadota</taxon>
        <taxon>Gammaproteobacteria</taxon>
        <taxon>Lysobacterales</taxon>
        <taxon>Lysobacteraceae</taxon>
        <taxon>Lysobacter</taxon>
    </lineage>
</organism>
<dbReference type="RefSeq" id="WP_386821752.1">
    <property type="nucleotide sequence ID" value="NZ_JBHTIF010000001.1"/>
</dbReference>
<evidence type="ECO:0000256" key="1">
    <source>
        <dbReference type="SAM" id="SignalP"/>
    </source>
</evidence>
<dbReference type="Proteomes" id="UP001597110">
    <property type="component" value="Unassembled WGS sequence"/>
</dbReference>
<dbReference type="EMBL" id="JBHTIF010000001">
    <property type="protein sequence ID" value="MFD0724069.1"/>
    <property type="molecule type" value="Genomic_DNA"/>
</dbReference>
<reference evidence="3" key="1">
    <citation type="journal article" date="2019" name="Int. J. Syst. Evol. Microbiol.">
        <title>The Global Catalogue of Microorganisms (GCM) 10K type strain sequencing project: providing services to taxonomists for standard genome sequencing and annotation.</title>
        <authorList>
            <consortium name="The Broad Institute Genomics Platform"/>
            <consortium name="The Broad Institute Genome Sequencing Center for Infectious Disease"/>
            <person name="Wu L."/>
            <person name="Ma J."/>
        </authorList>
    </citation>
    <scope>NUCLEOTIDE SEQUENCE [LARGE SCALE GENOMIC DNA]</scope>
    <source>
        <strain evidence="3">CCUG 55585</strain>
    </source>
</reference>
<feature type="signal peptide" evidence="1">
    <location>
        <begin position="1"/>
        <end position="25"/>
    </location>
</feature>
<sequence>MKKVSLLLRCGIVLGLSALAAVASAANSNKWRLQFSGAAESAGEMVFEIVPAGQPPVRVVAVIERNDGENRVARKVKTAIDRQAGKWVDAELDDGEDVLVKRHFFRGFTIVLVSSTVKDVRINFDRE</sequence>
<proteinExistence type="predicted"/>
<feature type="chain" id="PRO_5045143014" evidence="1">
    <location>
        <begin position="26"/>
        <end position="127"/>
    </location>
</feature>
<gene>
    <name evidence="2" type="ORF">ACFQ0E_00505</name>
</gene>
<protein>
    <submittedName>
        <fullName evidence="2">Uncharacterized protein</fullName>
    </submittedName>
</protein>
<comment type="caution">
    <text evidence="2">The sequence shown here is derived from an EMBL/GenBank/DDBJ whole genome shotgun (WGS) entry which is preliminary data.</text>
</comment>
<keyword evidence="1" id="KW-0732">Signal</keyword>
<evidence type="ECO:0000313" key="2">
    <source>
        <dbReference type="EMBL" id="MFD0724069.1"/>
    </source>
</evidence>
<name>A0ABW2YCB6_9GAMM</name>
<evidence type="ECO:0000313" key="3">
    <source>
        <dbReference type="Proteomes" id="UP001597110"/>
    </source>
</evidence>
<keyword evidence="3" id="KW-1185">Reference proteome</keyword>
<accession>A0ABW2YCB6</accession>